<protein>
    <submittedName>
        <fullName evidence="1">Uncharacterized protein</fullName>
    </submittedName>
</protein>
<comment type="caution">
    <text evidence="1">The sequence shown here is derived from an EMBL/GenBank/DDBJ whole genome shotgun (WGS) entry which is preliminary data.</text>
</comment>
<accession>A0A327KZT0</accession>
<dbReference type="EMBL" id="NPEX01000077">
    <property type="protein sequence ID" value="RAI43667.1"/>
    <property type="molecule type" value="Genomic_DNA"/>
</dbReference>
<sequence>MRAADPVRSDQELVGLMLRCGDFDLEVLPIVIPPLPPRAKPSVTLGSLRGTRTYEGSAAPPGSAILLPSEAAANAKESWFGSPELEIGILHDGTTIKGVVALDGISTAVGTLTAACATR</sequence>
<reference evidence="1 2" key="1">
    <citation type="submission" date="2017-07" db="EMBL/GenBank/DDBJ databases">
        <title>Draft Genome Sequences of Select Purple Nonsulfur Bacteria.</title>
        <authorList>
            <person name="Lasarre B."/>
            <person name="Mckinlay J.B."/>
        </authorList>
    </citation>
    <scope>NUCLEOTIDE SEQUENCE [LARGE SCALE GENOMIC DNA]</scope>
    <source>
        <strain evidence="1 2">DSM 5909</strain>
    </source>
</reference>
<name>A0A327KZT0_9BRAD</name>
<proteinExistence type="predicted"/>
<dbReference type="OrthoDB" id="7961388at2"/>
<evidence type="ECO:0000313" key="2">
    <source>
        <dbReference type="Proteomes" id="UP000249130"/>
    </source>
</evidence>
<gene>
    <name evidence="1" type="ORF">CH341_13175</name>
</gene>
<dbReference type="RefSeq" id="WP_111419496.1">
    <property type="nucleotide sequence ID" value="NZ_NPEX01000077.1"/>
</dbReference>
<evidence type="ECO:0000313" key="1">
    <source>
        <dbReference type="EMBL" id="RAI43667.1"/>
    </source>
</evidence>
<organism evidence="1 2">
    <name type="scientific">Rhodoplanes roseus</name>
    <dbReference type="NCBI Taxonomy" id="29409"/>
    <lineage>
        <taxon>Bacteria</taxon>
        <taxon>Pseudomonadati</taxon>
        <taxon>Pseudomonadota</taxon>
        <taxon>Alphaproteobacteria</taxon>
        <taxon>Hyphomicrobiales</taxon>
        <taxon>Nitrobacteraceae</taxon>
        <taxon>Rhodoplanes</taxon>
    </lineage>
</organism>
<dbReference type="Proteomes" id="UP000249130">
    <property type="component" value="Unassembled WGS sequence"/>
</dbReference>
<keyword evidence="2" id="KW-1185">Reference proteome</keyword>
<dbReference type="AlphaFoldDB" id="A0A327KZT0"/>